<evidence type="ECO:0000256" key="1">
    <source>
        <dbReference type="ARBA" id="ARBA00010641"/>
    </source>
</evidence>
<dbReference type="EMBL" id="CP071182">
    <property type="protein sequence ID" value="QSO47552.1"/>
    <property type="molecule type" value="Genomic_DNA"/>
</dbReference>
<dbReference type="GO" id="GO:0016987">
    <property type="term" value="F:sigma factor activity"/>
    <property type="evidence" value="ECO:0007669"/>
    <property type="project" value="UniProtKB-KW"/>
</dbReference>
<dbReference type="InterPro" id="IPR036388">
    <property type="entry name" value="WH-like_DNA-bd_sf"/>
</dbReference>
<organism evidence="8 9">
    <name type="scientific">Alicyclobacillus mengziensis</name>
    <dbReference type="NCBI Taxonomy" id="2931921"/>
    <lineage>
        <taxon>Bacteria</taxon>
        <taxon>Bacillati</taxon>
        <taxon>Bacillota</taxon>
        <taxon>Bacilli</taxon>
        <taxon>Bacillales</taxon>
        <taxon>Alicyclobacillaceae</taxon>
        <taxon>Alicyclobacillus</taxon>
    </lineage>
</organism>
<dbReference type="GO" id="GO:0006352">
    <property type="term" value="P:DNA-templated transcription initiation"/>
    <property type="evidence" value="ECO:0007669"/>
    <property type="project" value="InterPro"/>
</dbReference>
<accession>A0A9X7Z6N2</accession>
<dbReference type="InterPro" id="IPR013325">
    <property type="entry name" value="RNA_pol_sigma_r2"/>
</dbReference>
<evidence type="ECO:0000256" key="2">
    <source>
        <dbReference type="ARBA" id="ARBA00023015"/>
    </source>
</evidence>
<name>A0A9X7Z6N2_9BACL</name>
<evidence type="ECO:0000313" key="8">
    <source>
        <dbReference type="EMBL" id="QSO47552.1"/>
    </source>
</evidence>
<protein>
    <submittedName>
        <fullName evidence="8">Sigma-70 family RNA polymerase sigma factor</fullName>
    </submittedName>
</protein>
<keyword evidence="4" id="KW-0238">DNA-binding</keyword>
<evidence type="ECO:0000313" key="9">
    <source>
        <dbReference type="Proteomes" id="UP000663505"/>
    </source>
</evidence>
<dbReference type="InterPro" id="IPR039425">
    <property type="entry name" value="RNA_pol_sigma-70-like"/>
</dbReference>
<dbReference type="NCBIfam" id="TIGR02937">
    <property type="entry name" value="sigma70-ECF"/>
    <property type="match status" value="1"/>
</dbReference>
<evidence type="ECO:0000259" key="7">
    <source>
        <dbReference type="Pfam" id="PF04542"/>
    </source>
</evidence>
<dbReference type="KEGG" id="afx:JZ786_00320"/>
<dbReference type="Proteomes" id="UP000663505">
    <property type="component" value="Chromosome"/>
</dbReference>
<dbReference type="RefSeq" id="WP_206656896.1">
    <property type="nucleotide sequence ID" value="NZ_CP071182.1"/>
</dbReference>
<dbReference type="GO" id="GO:0003677">
    <property type="term" value="F:DNA binding"/>
    <property type="evidence" value="ECO:0007669"/>
    <property type="project" value="UniProtKB-KW"/>
</dbReference>
<reference evidence="8 9" key="1">
    <citation type="submission" date="2021-02" db="EMBL/GenBank/DDBJ databases">
        <title>Alicyclobacillus curvatus sp. nov. and Alicyclobacillus mengziensis sp. nov., two acidophilic bacteria isolated from acid mine drainage.</title>
        <authorList>
            <person name="Huang Y."/>
        </authorList>
    </citation>
    <scope>NUCLEOTIDE SEQUENCE [LARGE SCALE GENOMIC DNA]</scope>
    <source>
        <strain evidence="8 9">S30H14</strain>
    </source>
</reference>
<evidence type="ECO:0000256" key="4">
    <source>
        <dbReference type="ARBA" id="ARBA00023125"/>
    </source>
</evidence>
<keyword evidence="3" id="KW-0731">Sigma factor</keyword>
<keyword evidence="9" id="KW-1185">Reference proteome</keyword>
<keyword evidence="5" id="KW-0804">Transcription</keyword>
<keyword evidence="2" id="KW-0805">Transcription regulation</keyword>
<dbReference type="PANTHER" id="PTHR43133:SF8">
    <property type="entry name" value="RNA POLYMERASE SIGMA FACTOR HI_1459-RELATED"/>
    <property type="match status" value="1"/>
</dbReference>
<evidence type="ECO:0000256" key="5">
    <source>
        <dbReference type="ARBA" id="ARBA00023163"/>
    </source>
</evidence>
<dbReference type="InterPro" id="IPR007627">
    <property type="entry name" value="RNA_pol_sigma70_r2"/>
</dbReference>
<dbReference type="InterPro" id="IPR013324">
    <property type="entry name" value="RNA_pol_sigma_r3/r4-like"/>
</dbReference>
<evidence type="ECO:0000256" key="3">
    <source>
        <dbReference type="ARBA" id="ARBA00023082"/>
    </source>
</evidence>
<gene>
    <name evidence="8" type="ORF">JZ786_00320</name>
</gene>
<dbReference type="SUPFAM" id="SSF88659">
    <property type="entry name" value="Sigma3 and sigma4 domains of RNA polymerase sigma factors"/>
    <property type="match status" value="1"/>
</dbReference>
<dbReference type="InterPro" id="IPR014284">
    <property type="entry name" value="RNA_pol_sigma-70_dom"/>
</dbReference>
<feature type="region of interest" description="Disordered" evidence="6">
    <location>
        <begin position="1"/>
        <end position="22"/>
    </location>
</feature>
<sequence length="219" mass="24359">MVKHEQTKRSSGSLPDGATHGGSVNMLSQSEIVSLLKNRQDAIDVLVHHFRPLVLRTARQYAHVGFEEAVQEGYVALLEAIDMYDETLCVPFAGYVAIKVRGDVRTAMRRVWRYQERVTYPSHRRDSDASDAVAQTEAWDKQLADQAALDAWDDYDSADIRMAIAAVKLSDRERQAIHSLLLGETSAELAAKTGVGVETAKTWRKRGLHKLRAALGGED</sequence>
<dbReference type="Gene3D" id="1.10.10.10">
    <property type="entry name" value="Winged helix-like DNA-binding domain superfamily/Winged helix DNA-binding domain"/>
    <property type="match status" value="1"/>
</dbReference>
<dbReference type="AlphaFoldDB" id="A0A9X7Z6N2"/>
<evidence type="ECO:0000256" key="6">
    <source>
        <dbReference type="SAM" id="MobiDB-lite"/>
    </source>
</evidence>
<proteinExistence type="inferred from homology"/>
<comment type="similarity">
    <text evidence="1">Belongs to the sigma-70 factor family. ECF subfamily.</text>
</comment>
<dbReference type="Pfam" id="PF04542">
    <property type="entry name" value="Sigma70_r2"/>
    <property type="match status" value="1"/>
</dbReference>
<dbReference type="SUPFAM" id="SSF88946">
    <property type="entry name" value="Sigma2 domain of RNA polymerase sigma factors"/>
    <property type="match status" value="1"/>
</dbReference>
<dbReference type="Gene3D" id="1.10.1740.10">
    <property type="match status" value="1"/>
</dbReference>
<dbReference type="PANTHER" id="PTHR43133">
    <property type="entry name" value="RNA POLYMERASE ECF-TYPE SIGMA FACTO"/>
    <property type="match status" value="1"/>
</dbReference>
<feature type="domain" description="RNA polymerase sigma-70 region 2" evidence="7">
    <location>
        <begin position="46"/>
        <end position="113"/>
    </location>
</feature>